<protein>
    <submittedName>
        <fullName evidence="1">Uncharacterized protein</fullName>
    </submittedName>
</protein>
<evidence type="ECO:0000313" key="1">
    <source>
        <dbReference type="EMBL" id="KAK3045011.1"/>
    </source>
</evidence>
<dbReference type="EMBL" id="JAWDJW010011136">
    <property type="protein sequence ID" value="KAK3045011.1"/>
    <property type="molecule type" value="Genomic_DNA"/>
</dbReference>
<feature type="non-terminal residue" evidence="1">
    <location>
        <position position="1"/>
    </location>
</feature>
<dbReference type="Proteomes" id="UP001186974">
    <property type="component" value="Unassembled WGS sequence"/>
</dbReference>
<comment type="caution">
    <text evidence="1">The sequence shown here is derived from an EMBL/GenBank/DDBJ whole genome shotgun (WGS) entry which is preliminary data.</text>
</comment>
<name>A0ACC3CV78_9PEZI</name>
<sequence>KVLEKAVPSEKGPRPPPGHSGIHDTEIMLNDPGQEVLDEKASLRQQETADTTSTAVKPATEPDTARNTPGSPRISARNSPEVGRDRTITISDPPTISSTTSKPVAPTNTAGTTSSSAANGKTSQRRRRGTTKSSSHHHAHGRFKHDEEGVMLGKDEAEAAMSLVQGHLVLWPYDWLEKEERNAGWLFSVDQLAPLEIYT</sequence>
<keyword evidence="2" id="KW-1185">Reference proteome</keyword>
<accession>A0ACC3CV78</accession>
<reference evidence="1" key="1">
    <citation type="submission" date="2024-09" db="EMBL/GenBank/DDBJ databases">
        <title>Black Yeasts Isolated from many extreme environments.</title>
        <authorList>
            <person name="Coleine C."/>
            <person name="Stajich J.E."/>
            <person name="Selbmann L."/>
        </authorList>
    </citation>
    <scope>NUCLEOTIDE SEQUENCE</scope>
    <source>
        <strain evidence="1">CCFEE 5737</strain>
    </source>
</reference>
<organism evidence="1 2">
    <name type="scientific">Coniosporium uncinatum</name>
    <dbReference type="NCBI Taxonomy" id="93489"/>
    <lineage>
        <taxon>Eukaryota</taxon>
        <taxon>Fungi</taxon>
        <taxon>Dikarya</taxon>
        <taxon>Ascomycota</taxon>
        <taxon>Pezizomycotina</taxon>
        <taxon>Dothideomycetes</taxon>
        <taxon>Dothideomycetes incertae sedis</taxon>
        <taxon>Coniosporium</taxon>
    </lineage>
</organism>
<gene>
    <name evidence="1" type="ORF">LTS18_014789</name>
</gene>
<evidence type="ECO:0000313" key="2">
    <source>
        <dbReference type="Proteomes" id="UP001186974"/>
    </source>
</evidence>
<proteinExistence type="predicted"/>